<dbReference type="Pfam" id="PF14223">
    <property type="entry name" value="Retrotran_gag_2"/>
    <property type="match status" value="1"/>
</dbReference>
<evidence type="ECO:0000313" key="2">
    <source>
        <dbReference type="Proteomes" id="UP000663760"/>
    </source>
</evidence>
<keyword evidence="2" id="KW-1185">Reference proteome</keyword>
<dbReference type="AlphaFoldDB" id="A0A7I8LMK4"/>
<dbReference type="EMBL" id="LR746281">
    <property type="protein sequence ID" value="CAA7411129.1"/>
    <property type="molecule type" value="Genomic_DNA"/>
</dbReference>
<accession>A0A7I8LMK4</accession>
<reference evidence="1" key="1">
    <citation type="submission" date="2020-02" db="EMBL/GenBank/DDBJ databases">
        <authorList>
            <person name="Scholz U."/>
            <person name="Mascher M."/>
            <person name="Fiebig A."/>
        </authorList>
    </citation>
    <scope>NUCLEOTIDE SEQUENCE</scope>
</reference>
<sequence>MNILYCALDVNKLNKVFTCNRTKEIWDKLIVTYEGTTRLKKKKLMSELFIKERIKNWVSMIISSKKEKKNFM</sequence>
<dbReference type="OrthoDB" id="785014at2759"/>
<proteinExistence type="predicted"/>
<organism evidence="1 2">
    <name type="scientific">Spirodela intermedia</name>
    <name type="common">Intermediate duckweed</name>
    <dbReference type="NCBI Taxonomy" id="51605"/>
    <lineage>
        <taxon>Eukaryota</taxon>
        <taxon>Viridiplantae</taxon>
        <taxon>Streptophyta</taxon>
        <taxon>Embryophyta</taxon>
        <taxon>Tracheophyta</taxon>
        <taxon>Spermatophyta</taxon>
        <taxon>Magnoliopsida</taxon>
        <taxon>Liliopsida</taxon>
        <taxon>Araceae</taxon>
        <taxon>Lemnoideae</taxon>
        <taxon>Spirodela</taxon>
    </lineage>
</organism>
<gene>
    <name evidence="1" type="ORF">SI8410_18021807</name>
</gene>
<evidence type="ECO:0000313" key="1">
    <source>
        <dbReference type="EMBL" id="CAA7411129.1"/>
    </source>
</evidence>
<protein>
    <submittedName>
        <fullName evidence="1">Uncharacterized protein</fullName>
    </submittedName>
</protein>
<dbReference type="Proteomes" id="UP000663760">
    <property type="component" value="Chromosome 18"/>
</dbReference>
<name>A0A7I8LMK4_SPIIN</name>